<comment type="pathway">
    <text evidence="8">Quinol/quinone metabolism; menaquinone biosynthesis; menaquinol from 1,4-dihydroxy-2-naphthoate: step 1/2.</text>
</comment>
<comment type="subcellular location">
    <subcellularLocation>
        <location evidence="8">Cell membrane</location>
        <topology evidence="8">Multi-pass membrane protein</topology>
    </subcellularLocation>
    <subcellularLocation>
        <location evidence="1">Membrane</location>
        <topology evidence="1">Multi-pass membrane protein</topology>
    </subcellularLocation>
</comment>
<keyword evidence="13" id="KW-1185">Reference proteome</keyword>
<dbReference type="Pfam" id="PF01040">
    <property type="entry name" value="UbiA"/>
    <property type="match status" value="1"/>
</dbReference>
<dbReference type="HAMAP" id="MF_01937">
    <property type="entry name" value="MenA_1"/>
    <property type="match status" value="1"/>
</dbReference>
<evidence type="ECO:0000256" key="5">
    <source>
        <dbReference type="ARBA" id="ARBA00022692"/>
    </source>
</evidence>
<feature type="transmembrane region" description="Helical" evidence="8">
    <location>
        <begin position="158"/>
        <end position="176"/>
    </location>
</feature>
<dbReference type="GO" id="GO:0005886">
    <property type="term" value="C:plasma membrane"/>
    <property type="evidence" value="ECO:0007669"/>
    <property type="project" value="UniProtKB-SubCell"/>
</dbReference>
<feature type="transmembrane region" description="Helical" evidence="8">
    <location>
        <begin position="284"/>
        <end position="305"/>
    </location>
</feature>
<dbReference type="RefSeq" id="WP_225698399.1">
    <property type="nucleotide sequence ID" value="NZ_JAIXNE010000002.1"/>
</dbReference>
<evidence type="ECO:0000313" key="12">
    <source>
        <dbReference type="EMBL" id="MCA6077601.1"/>
    </source>
</evidence>
<feature type="transmembrane region" description="Helical" evidence="8">
    <location>
        <begin position="44"/>
        <end position="64"/>
    </location>
</feature>
<evidence type="ECO:0000256" key="8">
    <source>
        <dbReference type="HAMAP-Rule" id="MF_01937"/>
    </source>
</evidence>
<dbReference type="EMBL" id="JAIXNE010000003">
    <property type="protein sequence ID" value="MCA6076473.1"/>
    <property type="molecule type" value="Genomic_DNA"/>
</dbReference>
<evidence type="ECO:0000313" key="13">
    <source>
        <dbReference type="Proteomes" id="UP001139409"/>
    </source>
</evidence>
<dbReference type="NCBIfam" id="TIGR00751">
    <property type="entry name" value="menA"/>
    <property type="match status" value="1"/>
</dbReference>
<keyword evidence="7 8" id="KW-0472">Membrane</keyword>
<keyword evidence="6 8" id="KW-1133">Transmembrane helix</keyword>
<feature type="transmembrane region" description="Helical" evidence="8">
    <location>
        <begin position="254"/>
        <end position="272"/>
    </location>
</feature>
<feature type="transmembrane region" description="Helical" evidence="8">
    <location>
        <begin position="21"/>
        <end position="38"/>
    </location>
</feature>
<comment type="similarity">
    <text evidence="8">Belongs to the MenA family. Type 1 subfamily.</text>
</comment>
<organism evidence="11 13">
    <name type="scientific">Fulvivirga sedimenti</name>
    <dbReference type="NCBI Taxonomy" id="2879465"/>
    <lineage>
        <taxon>Bacteria</taxon>
        <taxon>Pseudomonadati</taxon>
        <taxon>Bacteroidota</taxon>
        <taxon>Cytophagia</taxon>
        <taxon>Cytophagales</taxon>
        <taxon>Fulvivirgaceae</taxon>
        <taxon>Fulvivirga</taxon>
    </lineage>
</organism>
<dbReference type="InterPro" id="IPR004657">
    <property type="entry name" value="MenA"/>
</dbReference>
<dbReference type="GO" id="GO:0046428">
    <property type="term" value="F:1,4-dihydroxy-2-naphthoate polyprenyltransferase activity"/>
    <property type="evidence" value="ECO:0007669"/>
    <property type="project" value="UniProtKB-UniRule"/>
</dbReference>
<feature type="transmembrane region" description="Helical" evidence="8">
    <location>
        <begin position="99"/>
        <end position="119"/>
    </location>
</feature>
<comment type="caution">
    <text evidence="11">The sequence shown here is derived from an EMBL/GenBank/DDBJ whole genome shotgun (WGS) entry which is preliminary data.</text>
</comment>
<dbReference type="InterPro" id="IPR000537">
    <property type="entry name" value="UbiA_prenyltransferase"/>
</dbReference>
<dbReference type="InterPro" id="IPR044878">
    <property type="entry name" value="UbiA_sf"/>
</dbReference>
<dbReference type="PANTHER" id="PTHR13929">
    <property type="entry name" value="1,4-DIHYDROXY-2-NAPHTHOATE OCTAPRENYLTRANSFERASE"/>
    <property type="match status" value="1"/>
</dbReference>
<evidence type="ECO:0000256" key="2">
    <source>
        <dbReference type="ARBA" id="ARBA00022428"/>
    </source>
</evidence>
<gene>
    <name evidence="8" type="primary">menA</name>
    <name evidence="10" type="ORF">LDX50_10475</name>
    <name evidence="11" type="ORF">LDX50_16445</name>
    <name evidence="12" type="ORF">LDX50_22165</name>
</gene>
<feature type="transmembrane region" description="Helical" evidence="8">
    <location>
        <begin position="230"/>
        <end position="248"/>
    </location>
</feature>
<comment type="function">
    <text evidence="8">Conversion of 1,4-dihydroxy-2-naphthoate (DHNA) to demethylmenaquinone (DMK).</text>
</comment>
<dbReference type="Proteomes" id="UP001139409">
    <property type="component" value="Unassembled WGS sequence"/>
</dbReference>
<dbReference type="EC" id="2.5.1.74" evidence="8 9"/>
<name>A0A9X1KX06_9BACT</name>
<evidence type="ECO:0000256" key="9">
    <source>
        <dbReference type="NCBIfam" id="TIGR00751"/>
    </source>
</evidence>
<comment type="catalytic activity">
    <reaction evidence="8">
        <text>an all-trans-polyprenyl diphosphate + 1,4-dihydroxy-2-naphthoate + H(+) = a 2-demethylmenaquinol + CO2 + diphosphate</text>
        <dbReference type="Rhea" id="RHEA:26478"/>
        <dbReference type="Rhea" id="RHEA-COMP:9563"/>
        <dbReference type="Rhea" id="RHEA-COMP:9564"/>
        <dbReference type="ChEBI" id="CHEBI:11173"/>
        <dbReference type="ChEBI" id="CHEBI:15378"/>
        <dbReference type="ChEBI" id="CHEBI:16526"/>
        <dbReference type="ChEBI" id="CHEBI:33019"/>
        <dbReference type="ChEBI" id="CHEBI:55437"/>
        <dbReference type="ChEBI" id="CHEBI:58914"/>
        <dbReference type="EC" id="2.5.1.74"/>
    </reaction>
</comment>
<dbReference type="AlphaFoldDB" id="A0A9X1KX06"/>
<reference evidence="11" key="1">
    <citation type="submission" date="2021-09" db="EMBL/GenBank/DDBJ databases">
        <title>Fulvivirga sp. isolated from coastal sediment.</title>
        <authorList>
            <person name="Yu H."/>
        </authorList>
    </citation>
    <scope>NUCLEOTIDE SEQUENCE</scope>
    <source>
        <strain evidence="11">1062</strain>
    </source>
</reference>
<proteinExistence type="inferred from homology"/>
<keyword evidence="2 8" id="KW-0474">Menaquinone biosynthesis</keyword>
<dbReference type="InterPro" id="IPR026046">
    <property type="entry name" value="UBIAD1"/>
</dbReference>
<dbReference type="CDD" id="cd13962">
    <property type="entry name" value="PT_UbiA_UBIAD1"/>
    <property type="match status" value="1"/>
</dbReference>
<dbReference type="PIRSF" id="PIRSF005355">
    <property type="entry name" value="UBIAD1"/>
    <property type="match status" value="1"/>
</dbReference>
<accession>A0A9X1KX06</accession>
<evidence type="ECO:0000313" key="11">
    <source>
        <dbReference type="EMBL" id="MCA6076473.1"/>
    </source>
</evidence>
<dbReference type="PANTHER" id="PTHR13929:SF0">
    <property type="entry name" value="UBIA PRENYLTRANSFERASE DOMAIN-CONTAINING PROTEIN 1"/>
    <property type="match status" value="1"/>
</dbReference>
<dbReference type="EMBL" id="JAIXNE010000002">
    <property type="protein sequence ID" value="MCA6075296.1"/>
    <property type="molecule type" value="Genomic_DNA"/>
</dbReference>
<dbReference type="NCBIfam" id="NF004750">
    <property type="entry name" value="PRK06080.1-2"/>
    <property type="match status" value="1"/>
</dbReference>
<evidence type="ECO:0000256" key="7">
    <source>
        <dbReference type="ARBA" id="ARBA00023136"/>
    </source>
</evidence>
<dbReference type="GO" id="GO:0009234">
    <property type="term" value="P:menaquinone biosynthetic process"/>
    <property type="evidence" value="ECO:0007669"/>
    <property type="project" value="UniProtKB-UniRule"/>
</dbReference>
<dbReference type="EMBL" id="JAIXNE010000004">
    <property type="protein sequence ID" value="MCA6077601.1"/>
    <property type="molecule type" value="Genomic_DNA"/>
</dbReference>
<feature type="transmembrane region" description="Helical" evidence="8">
    <location>
        <begin position="182"/>
        <end position="202"/>
    </location>
</feature>
<sequence>MYQNECDMAVSPWITAFRLRTLPLALSSIGMGSFLAAGDGHFQWPVFVLCALTTILLQILSNLANDYGDSVHGADHGERTGPSRMVQSGVISLAQMKTAMGIFVAFALICGISLLYVAFGWNPEALLFFFGLGLLSILAAVAYTAGRKPYGYMGLGDLSVLLFFGLVGVLGSYYLYTQQFISAYLLPAYSCGVFAVAVLNVNNIRDIESDRKAGKYSIPVRIGREKAVRYHWFLLVSGMAASVVFVLLNYQDVWQWLFVVSFPVIIRNGIAVKNARTSAALDPYLKQMALSTLLFVLTFGAGIILSNS</sequence>
<evidence type="ECO:0000256" key="3">
    <source>
        <dbReference type="ARBA" id="ARBA00022475"/>
    </source>
</evidence>
<evidence type="ECO:0000313" key="10">
    <source>
        <dbReference type="EMBL" id="MCA6075296.1"/>
    </source>
</evidence>
<keyword evidence="5 8" id="KW-0812">Transmembrane</keyword>
<dbReference type="GO" id="GO:0042371">
    <property type="term" value="P:vitamin K biosynthetic process"/>
    <property type="evidence" value="ECO:0007669"/>
    <property type="project" value="TreeGrafter"/>
</dbReference>
<evidence type="ECO:0000256" key="6">
    <source>
        <dbReference type="ARBA" id="ARBA00022989"/>
    </source>
</evidence>
<evidence type="ECO:0000256" key="4">
    <source>
        <dbReference type="ARBA" id="ARBA00022679"/>
    </source>
</evidence>
<dbReference type="Gene3D" id="1.10.357.140">
    <property type="entry name" value="UbiA prenyltransferase"/>
    <property type="match status" value="1"/>
</dbReference>
<evidence type="ECO:0000256" key="1">
    <source>
        <dbReference type="ARBA" id="ARBA00004141"/>
    </source>
</evidence>
<protein>
    <recommendedName>
        <fullName evidence="8 9">1,4-dihydroxy-2-naphthoate octaprenyltransferase</fullName>
        <shortName evidence="8">DHNA-octaprenyltransferase</shortName>
        <ecNumber evidence="8 9">2.5.1.74</ecNumber>
    </recommendedName>
</protein>
<keyword evidence="4 8" id="KW-0808">Transferase</keyword>
<keyword evidence="3 8" id="KW-1003">Cell membrane</keyword>
<feature type="transmembrane region" description="Helical" evidence="8">
    <location>
        <begin position="125"/>
        <end position="146"/>
    </location>
</feature>
<dbReference type="Gene3D" id="1.20.120.1780">
    <property type="entry name" value="UbiA prenyltransferase"/>
    <property type="match status" value="1"/>
</dbReference>